<accession>A0A1I2QGR1</accession>
<dbReference type="InterPro" id="IPR053977">
    <property type="entry name" value="Rv2466c-like"/>
</dbReference>
<dbReference type="AlphaFoldDB" id="A0A1I2QGR1"/>
<dbReference type="OrthoDB" id="4125991at2"/>
<keyword evidence="2" id="KW-1185">Reference proteome</keyword>
<protein>
    <submittedName>
        <fullName evidence="1">Predicted dithiol-disulfide isomerase, DsbA family</fullName>
    </submittedName>
</protein>
<name>A0A1I2QGR1_9CORY</name>
<gene>
    <name evidence="1" type="ORF">SAMN05660282_00422</name>
</gene>
<dbReference type="CDD" id="cd02972">
    <property type="entry name" value="DsbA_family"/>
    <property type="match status" value="1"/>
</dbReference>
<evidence type="ECO:0000313" key="1">
    <source>
        <dbReference type="EMBL" id="SFG26823.1"/>
    </source>
</evidence>
<proteinExistence type="predicted"/>
<dbReference type="Gene3D" id="3.40.30.10">
    <property type="entry name" value="Glutaredoxin"/>
    <property type="match status" value="1"/>
</dbReference>
<reference evidence="1 2" key="1">
    <citation type="submission" date="2016-10" db="EMBL/GenBank/DDBJ databases">
        <authorList>
            <person name="de Groot N.N."/>
        </authorList>
    </citation>
    <scope>NUCLEOTIDE SEQUENCE [LARGE SCALE GENOMIC DNA]</scope>
    <source>
        <strain>J11</strain>
        <strain evidence="2">PG 39</strain>
    </source>
</reference>
<dbReference type="Pfam" id="PF22234">
    <property type="entry name" value="Rv2466c-like"/>
    <property type="match status" value="1"/>
</dbReference>
<dbReference type="SUPFAM" id="SSF52833">
    <property type="entry name" value="Thioredoxin-like"/>
    <property type="match status" value="1"/>
</dbReference>
<dbReference type="GO" id="GO:0016853">
    <property type="term" value="F:isomerase activity"/>
    <property type="evidence" value="ECO:0007669"/>
    <property type="project" value="UniProtKB-KW"/>
</dbReference>
<sequence length="208" mass="23344">MTTPNKTQDITFWFDAACPFCWMTSRWIKEVEKVRDIKVNWVPMSLGVLNEGRDHLSDDYKAEMKMAWGPARIFAAVATKEPEKVDALYTAMGSRIHNGDDRPRADKVAEAIPAALEEVGLDASYAEVAKGDSWDKELRAFHQTAMDEVGDEVGTPVIKFGEHAFFGPVITRLPKGEEAGEIFDAAARIAQFPYFFEIKRSRTEGPQL</sequence>
<dbReference type="InterPro" id="IPR036249">
    <property type="entry name" value="Thioredoxin-like_sf"/>
</dbReference>
<keyword evidence="1" id="KW-0413">Isomerase</keyword>
<dbReference type="RefSeq" id="WP_092283951.1">
    <property type="nucleotide sequence ID" value="NZ_FOPJ01000002.1"/>
</dbReference>
<evidence type="ECO:0000313" key="2">
    <source>
        <dbReference type="Proteomes" id="UP000199065"/>
    </source>
</evidence>
<dbReference type="Proteomes" id="UP000199065">
    <property type="component" value="Unassembled WGS sequence"/>
</dbReference>
<dbReference type="STRING" id="185761.SAMN05660282_00422"/>
<dbReference type="EMBL" id="FOPJ01000002">
    <property type="protein sequence ID" value="SFG26823.1"/>
    <property type="molecule type" value="Genomic_DNA"/>
</dbReference>
<organism evidence="1 2">
    <name type="scientific">Corynebacterium spheniscorum</name>
    <dbReference type="NCBI Taxonomy" id="185761"/>
    <lineage>
        <taxon>Bacteria</taxon>
        <taxon>Bacillati</taxon>
        <taxon>Actinomycetota</taxon>
        <taxon>Actinomycetes</taxon>
        <taxon>Mycobacteriales</taxon>
        <taxon>Corynebacteriaceae</taxon>
        <taxon>Corynebacterium</taxon>
    </lineage>
</organism>